<evidence type="ECO:0008006" key="3">
    <source>
        <dbReference type="Google" id="ProtNLM"/>
    </source>
</evidence>
<organism evidence="1 2">
    <name type="scientific">Pelotomaculum schinkii</name>
    <dbReference type="NCBI Taxonomy" id="78350"/>
    <lineage>
        <taxon>Bacteria</taxon>
        <taxon>Bacillati</taxon>
        <taxon>Bacillota</taxon>
        <taxon>Clostridia</taxon>
        <taxon>Eubacteriales</taxon>
        <taxon>Desulfotomaculaceae</taxon>
        <taxon>Pelotomaculum</taxon>
    </lineage>
</organism>
<gene>
    <name evidence="1" type="ORF">Psch_03964</name>
</gene>
<dbReference type="Proteomes" id="UP000298324">
    <property type="component" value="Unassembled WGS sequence"/>
</dbReference>
<keyword evidence="2" id="KW-1185">Reference proteome</keyword>
<reference evidence="1 2" key="1">
    <citation type="journal article" date="2018" name="Environ. Microbiol.">
        <title>Novel energy conservation strategies and behaviour of Pelotomaculum schinkii driving syntrophic propionate catabolism.</title>
        <authorList>
            <person name="Hidalgo-Ahumada C.A.P."/>
            <person name="Nobu M.K."/>
            <person name="Narihiro T."/>
            <person name="Tamaki H."/>
            <person name="Liu W.T."/>
            <person name="Kamagata Y."/>
            <person name="Stams A.J.M."/>
            <person name="Imachi H."/>
            <person name="Sousa D.Z."/>
        </authorList>
    </citation>
    <scope>NUCLEOTIDE SEQUENCE [LARGE SCALE GENOMIC DNA]</scope>
    <source>
        <strain evidence="1 2">HH</strain>
    </source>
</reference>
<evidence type="ECO:0000313" key="1">
    <source>
        <dbReference type="EMBL" id="TEB04239.1"/>
    </source>
</evidence>
<name>A0A4Y7R698_9FIRM</name>
<comment type="caution">
    <text evidence="1">The sequence shown here is derived from an EMBL/GenBank/DDBJ whole genome shotgun (WGS) entry which is preliminary data.</text>
</comment>
<evidence type="ECO:0000313" key="2">
    <source>
        <dbReference type="Proteomes" id="UP000298324"/>
    </source>
</evidence>
<proteinExistence type="predicted"/>
<sequence>MEYQNITLSLPKDVLLKVKHIAVEKQISVSGLLARTLEDMVRKEDSYKKARQRHMAILSNVPNLGTNGSISWSRGDIHER</sequence>
<dbReference type="RefSeq" id="WP_190259411.1">
    <property type="nucleotide sequence ID" value="NZ_QFGA01000004.1"/>
</dbReference>
<protein>
    <recommendedName>
        <fullName evidence="3">CopG-like ribbon-helix-helix domain-containing protein</fullName>
    </recommendedName>
</protein>
<dbReference type="AlphaFoldDB" id="A0A4Y7R698"/>
<dbReference type="EMBL" id="QFGA01000004">
    <property type="protein sequence ID" value="TEB04239.1"/>
    <property type="molecule type" value="Genomic_DNA"/>
</dbReference>
<accession>A0A4Y7R698</accession>